<dbReference type="PANTHER" id="PTHR12161">
    <property type="entry name" value="IST1 FAMILY MEMBER"/>
    <property type="match status" value="1"/>
</dbReference>
<sequence length="697" mass="79520">MAKSFKMVLVCVSCCSKKLINRVQCRLKLLKNKRNSIVRQLREDVAQLIESGYEHIALNRVEQLIKDESITAVYELLDHFCEFILIHLSYIRRHKDCPNDINEAVSSLIFASARCGDLPELQVIRKLFGERYGQRFAVSAVELFPGNLVNHEIKEKLSIQSVSEDVKHRLVDGIARECCLKSEVLALEYYPEWQKQQVKENSTGHQVLDTDVLTYYDTNKGSEIQASNARERERNVIHLDSLSTSKNITNEQCSSPIHQDSGTSSALTVSSNVQSTSSSVVQQSSPDVVESPMHEKAEKVENASLDSPSKCRISGLDHKEMKTPTASSTENLPQFSEEAVVCFDDIEEFQSFTKKDGNFQDQRVFKFKSSVAPRCEKNGISCDQNNIDNCESLSERSGSRRCRKGGKESGKRLRTSMPREKQSMNNIECVTYYDKPCKTSPTNHPSKHQKKTPGVGRQHSYDARKGLKKPYCFVDLSGNIQTCNCRHDLKGSFFNHEMPENSLRHRFYVCSCGDKGTDNLEVLPWKLKREITFPNHGPKREHVCHECCHHHRFWNGESNKDIEWTILPQKPRRTSNCSGDSVHNDFTCPDLQHNWQNSEMRGSEDRFSSQTMDSCFTRKETLPPYSRAETMPSERPKEASKENMQRSNSCPYQHPNHVHPKLPDYDAIAAKFTSLKKEHLQKKGCGMPTTGIMISYD</sequence>
<keyword evidence="3" id="KW-1185">Reference proteome</keyword>
<accession>A0A2I4G3F9</accession>
<dbReference type="InterPro" id="IPR005061">
    <property type="entry name" value="Ist1"/>
</dbReference>
<feature type="region of interest" description="Disordered" evidence="2">
    <location>
        <begin position="439"/>
        <end position="460"/>
    </location>
</feature>
<feature type="region of interest" description="Disordered" evidence="2">
    <location>
        <begin position="618"/>
        <end position="651"/>
    </location>
</feature>
<feature type="region of interest" description="Disordered" evidence="2">
    <location>
        <begin position="397"/>
        <end position="420"/>
    </location>
</feature>
<proteinExistence type="inferred from homology"/>
<evidence type="ECO:0000313" key="4">
    <source>
        <dbReference type="RefSeq" id="XP_018838446.1"/>
    </source>
</evidence>
<feature type="compositionally biased region" description="Basic and acidic residues" evidence="2">
    <location>
        <begin position="405"/>
        <end position="420"/>
    </location>
</feature>
<dbReference type="Proteomes" id="UP000235220">
    <property type="component" value="Chromosome 10"/>
</dbReference>
<dbReference type="AlphaFoldDB" id="A0A2I4G3F9"/>
<dbReference type="PANTHER" id="PTHR12161:SF44">
    <property type="entry name" value="REGULATOR OF VPS4 ACTIVITY IN THE MVB PATHWAY PROTEIN"/>
    <property type="match status" value="1"/>
</dbReference>
<dbReference type="GO" id="GO:0015031">
    <property type="term" value="P:protein transport"/>
    <property type="evidence" value="ECO:0007669"/>
    <property type="project" value="InterPro"/>
</dbReference>
<dbReference type="Pfam" id="PF03398">
    <property type="entry name" value="Ist1"/>
    <property type="match status" value="1"/>
</dbReference>
<dbReference type="KEGG" id="jre:109004368"/>
<dbReference type="RefSeq" id="XP_018838446.1">
    <property type="nucleotide sequence ID" value="XM_018982901.2"/>
</dbReference>
<feature type="compositionally biased region" description="Basic and acidic residues" evidence="2">
    <location>
        <begin position="632"/>
        <end position="644"/>
    </location>
</feature>
<feature type="region of interest" description="Disordered" evidence="2">
    <location>
        <begin position="248"/>
        <end position="310"/>
    </location>
</feature>
<dbReference type="GeneID" id="109004368"/>
<dbReference type="Gramene" id="Jr10_15020_p1">
    <property type="protein sequence ID" value="cds.Jr10_15020_p1"/>
    <property type="gene ID" value="Jr10_15020"/>
</dbReference>
<dbReference type="Gene3D" id="1.20.1260.60">
    <property type="entry name" value="Vacuolar protein sorting-associated protein Ist1"/>
    <property type="match status" value="1"/>
</dbReference>
<name>A0A2I4G3F9_JUGRE</name>
<feature type="compositionally biased region" description="Low complexity" evidence="2">
    <location>
        <begin position="269"/>
        <end position="291"/>
    </location>
</feature>
<gene>
    <name evidence="4" type="primary">LOC109004368</name>
</gene>
<dbReference type="InterPro" id="IPR042277">
    <property type="entry name" value="IST1-like"/>
</dbReference>
<reference evidence="4" key="1">
    <citation type="submission" date="2025-08" db="UniProtKB">
        <authorList>
            <consortium name="RefSeq"/>
        </authorList>
    </citation>
    <scope>IDENTIFICATION</scope>
    <source>
        <tissue evidence="4">Leaves</tissue>
    </source>
</reference>
<dbReference type="GO" id="GO:0008104">
    <property type="term" value="P:intracellular protein localization"/>
    <property type="evidence" value="ECO:0000318"/>
    <property type="project" value="GO_Central"/>
</dbReference>
<feature type="compositionally biased region" description="Polar residues" evidence="2">
    <location>
        <begin position="248"/>
        <end position="268"/>
    </location>
</feature>
<evidence type="ECO:0000256" key="2">
    <source>
        <dbReference type="SAM" id="MobiDB-lite"/>
    </source>
</evidence>
<dbReference type="STRING" id="51240.A0A2I4G3F9"/>
<evidence type="ECO:0000256" key="1">
    <source>
        <dbReference type="ARBA" id="ARBA00005536"/>
    </source>
</evidence>
<dbReference type="FunCoup" id="A0A2I4G3F9">
    <property type="interactions" value="4"/>
</dbReference>
<feature type="compositionally biased region" description="Basic and acidic residues" evidence="2">
    <location>
        <begin position="292"/>
        <end position="301"/>
    </location>
</feature>
<organism evidence="3 4">
    <name type="scientific">Juglans regia</name>
    <name type="common">English walnut</name>
    <dbReference type="NCBI Taxonomy" id="51240"/>
    <lineage>
        <taxon>Eukaryota</taxon>
        <taxon>Viridiplantae</taxon>
        <taxon>Streptophyta</taxon>
        <taxon>Embryophyta</taxon>
        <taxon>Tracheophyta</taxon>
        <taxon>Spermatophyta</taxon>
        <taxon>Magnoliopsida</taxon>
        <taxon>eudicotyledons</taxon>
        <taxon>Gunneridae</taxon>
        <taxon>Pentapetalae</taxon>
        <taxon>rosids</taxon>
        <taxon>fabids</taxon>
        <taxon>Fagales</taxon>
        <taxon>Juglandaceae</taxon>
        <taxon>Juglans</taxon>
    </lineage>
</organism>
<dbReference type="OrthoDB" id="29853at2759"/>
<protein>
    <submittedName>
        <fullName evidence="4">Uncharacterized protein LOC109004368 isoform X1</fullName>
    </submittedName>
</protein>
<dbReference type="FunFam" id="1.20.1260.60:FF:000002">
    <property type="entry name" value="Vacuolar protein sorting-associated protein IST1"/>
    <property type="match status" value="1"/>
</dbReference>
<evidence type="ECO:0000313" key="3">
    <source>
        <dbReference type="Proteomes" id="UP000235220"/>
    </source>
</evidence>
<comment type="similarity">
    <text evidence="1">Belongs to the IST1 family.</text>
</comment>